<dbReference type="InterPro" id="IPR038142">
    <property type="entry name" value="Cytochrome_P460_sp"/>
</dbReference>
<dbReference type="InterPro" id="IPR032033">
    <property type="entry name" value="Cytochrome_P460"/>
</dbReference>
<dbReference type="Proteomes" id="UP000680706">
    <property type="component" value="Chromosome"/>
</dbReference>
<organism evidence="3 4">
    <name type="scientific">Pseudovibrio brasiliensis</name>
    <dbReference type="NCBI Taxonomy" id="1898042"/>
    <lineage>
        <taxon>Bacteria</taxon>
        <taxon>Pseudomonadati</taxon>
        <taxon>Pseudomonadota</taxon>
        <taxon>Alphaproteobacteria</taxon>
        <taxon>Hyphomicrobiales</taxon>
        <taxon>Stappiaceae</taxon>
        <taxon>Pseudovibrio</taxon>
    </lineage>
</organism>
<name>A0ABX8AQ05_9HYPH</name>
<evidence type="ECO:0000313" key="3">
    <source>
        <dbReference type="EMBL" id="QUS57113.1"/>
    </source>
</evidence>
<feature type="chain" id="PRO_5045069237" evidence="1">
    <location>
        <begin position="26"/>
        <end position="200"/>
    </location>
</feature>
<evidence type="ECO:0000259" key="2">
    <source>
        <dbReference type="Pfam" id="PF16694"/>
    </source>
</evidence>
<accession>A0ABX8AQ05</accession>
<reference evidence="3 4" key="1">
    <citation type="journal article" date="2021" name="Angew. Chem. Int. Ed. Engl.">
        <title>A novel family of nonribosomal peptides modulate collective behavior in Pseudovibrio bacteria isolated from marine sponges.</title>
        <authorList>
            <person name="Ioca L.P."/>
            <person name="Dai Y."/>
            <person name="Kunakom S."/>
            <person name="Diaz-Espinosa J."/>
            <person name="Krunic A."/>
            <person name="Crnkovic C.M."/>
            <person name="Orjala J."/>
            <person name="Sanchez L.M."/>
            <person name="Ferreira A.G."/>
            <person name="Berlinck R.G.S."/>
            <person name="Eustaquio A.S."/>
        </authorList>
    </citation>
    <scope>NUCLEOTIDE SEQUENCE [LARGE SCALE GENOMIC DNA]</scope>
    <source>
        <strain evidence="3 4">Ab134</strain>
    </source>
</reference>
<dbReference type="EMBL" id="CP074126">
    <property type="protein sequence ID" value="QUS57113.1"/>
    <property type="molecule type" value="Genomic_DNA"/>
</dbReference>
<keyword evidence="4" id="KW-1185">Reference proteome</keyword>
<evidence type="ECO:0000256" key="1">
    <source>
        <dbReference type="SAM" id="SignalP"/>
    </source>
</evidence>
<dbReference type="CDD" id="cd20751">
    <property type="entry name" value="cyt_P460_Ne-like"/>
    <property type="match status" value="1"/>
</dbReference>
<gene>
    <name evidence="3" type="ORF">KGB56_06900</name>
</gene>
<proteinExistence type="predicted"/>
<keyword evidence="1" id="KW-0732">Signal</keyword>
<evidence type="ECO:0000313" key="4">
    <source>
        <dbReference type="Proteomes" id="UP000680706"/>
    </source>
</evidence>
<feature type="signal peptide" evidence="1">
    <location>
        <begin position="1"/>
        <end position="25"/>
    </location>
</feature>
<sequence>MFKNLLKSTLASAFLICGMSTVGLAQDAAQYDVEGQLKLPTDYREWVFVGANTSPHELNDGKAPFNEMRAIYIDRAGYDFWKTNGTFKDGTFLIKEVMSATRYEGTTGNGYAAGDIVALAAMVKDSTRFAEDAGQWGFFRFPKLKDSKYFAKTSEQYAEDRCSYCHVAAASETDMVFLEHYPVLRDAQGTGRSGVPMKAD</sequence>
<protein>
    <submittedName>
        <fullName evidence="3">Cytochrome P460 family protein</fullName>
    </submittedName>
</protein>
<dbReference type="RefSeq" id="WP_143508353.1">
    <property type="nucleotide sequence ID" value="NZ_CP074126.1"/>
</dbReference>
<feature type="domain" description="Cytochrome P460" evidence="2">
    <location>
        <begin position="40"/>
        <end position="177"/>
    </location>
</feature>
<dbReference type="Gene3D" id="3.50.70.20">
    <property type="entry name" value="Cytochrome P460"/>
    <property type="match status" value="1"/>
</dbReference>
<dbReference type="Pfam" id="PF16694">
    <property type="entry name" value="Cytochrome_P460"/>
    <property type="match status" value="1"/>
</dbReference>